<dbReference type="CDD" id="cd00207">
    <property type="entry name" value="fer2"/>
    <property type="match status" value="1"/>
</dbReference>
<dbReference type="Gene3D" id="3.10.20.30">
    <property type="match status" value="1"/>
</dbReference>
<feature type="domain" description="2Fe-2S ferredoxin-type" evidence="1">
    <location>
        <begin position="8"/>
        <end position="97"/>
    </location>
</feature>
<evidence type="ECO:0000259" key="1">
    <source>
        <dbReference type="PROSITE" id="PS51085"/>
    </source>
</evidence>
<reference evidence="2" key="1">
    <citation type="submission" date="2022-05" db="EMBL/GenBank/DDBJ databases">
        <title>Impact of host demography and evolutionary history on endosymbiont molecular evolution: a test in carpenter ants (Genus Camponotus) and their Blochmannia endosymbionts.</title>
        <authorList>
            <person name="Manthey J.D."/>
            <person name="Giron J.C."/>
            <person name="Hruska J.P."/>
        </authorList>
    </citation>
    <scope>NUCLEOTIDE SEQUENCE</scope>
    <source>
        <strain evidence="2">C-006</strain>
    </source>
</reference>
<dbReference type="Pfam" id="PF00111">
    <property type="entry name" value="Fer2"/>
    <property type="match status" value="1"/>
</dbReference>
<dbReference type="InterPro" id="IPR001041">
    <property type="entry name" value="2Fe-2S_ferredoxin-type"/>
</dbReference>
<dbReference type="EMBL" id="CP097762">
    <property type="protein sequence ID" value="URJ24972.1"/>
    <property type="molecule type" value="Genomic_DNA"/>
</dbReference>
<name>A0ABY4SYA8_9ENTR</name>
<evidence type="ECO:0000313" key="3">
    <source>
        <dbReference type="Proteomes" id="UP001056834"/>
    </source>
</evidence>
<dbReference type="NCBIfam" id="NF007985">
    <property type="entry name" value="PRK10713.1"/>
    <property type="match status" value="1"/>
</dbReference>
<organism evidence="2 3">
    <name type="scientific">Candidatus Blochmannia ocreatus</name>
    <name type="common">nom. nud.</name>
    <dbReference type="NCBI Taxonomy" id="251538"/>
    <lineage>
        <taxon>Bacteria</taxon>
        <taxon>Pseudomonadati</taxon>
        <taxon>Pseudomonadota</taxon>
        <taxon>Gammaproteobacteria</taxon>
        <taxon>Enterobacterales</taxon>
        <taxon>Enterobacteriaceae</taxon>
        <taxon>ant endosymbionts</taxon>
        <taxon>Candidatus Blochmanniella</taxon>
    </lineage>
</organism>
<dbReference type="InterPro" id="IPR036010">
    <property type="entry name" value="2Fe-2S_ferredoxin-like_sf"/>
</dbReference>
<accession>A0ABY4SYA8</accession>
<dbReference type="Proteomes" id="UP001056834">
    <property type="component" value="Chromosome"/>
</dbReference>
<evidence type="ECO:0000313" key="2">
    <source>
        <dbReference type="EMBL" id="URJ24972.1"/>
    </source>
</evidence>
<dbReference type="InterPro" id="IPR012675">
    <property type="entry name" value="Beta-grasp_dom_sf"/>
</dbReference>
<protein>
    <submittedName>
        <fullName evidence="2">Class I ribonucleotide reductase maintenance protein YfaE</fullName>
    </submittedName>
</protein>
<gene>
    <name evidence="2" type="primary">yfaE</name>
    <name evidence="2" type="ORF">M9405_02330</name>
</gene>
<dbReference type="RefSeq" id="WP_250223103.1">
    <property type="nucleotide sequence ID" value="NZ_CP097762.1"/>
</dbReference>
<dbReference type="InterPro" id="IPR006058">
    <property type="entry name" value="2Fe2S_fd_BS"/>
</dbReference>
<dbReference type="SUPFAM" id="SSF54292">
    <property type="entry name" value="2Fe-2S ferredoxin-like"/>
    <property type="match status" value="1"/>
</dbReference>
<dbReference type="PROSITE" id="PS00197">
    <property type="entry name" value="2FE2S_FER_1"/>
    <property type="match status" value="1"/>
</dbReference>
<proteinExistence type="predicted"/>
<sequence length="97" mass="11181">MNLTIFNCKIIFSDKQRSLNIKFTHNSPHYSTLLEALEWNNIPTNYQCKSGYCGVCRIFLIHGQIKYKQEPLGYISPKEILSCCCIPVNNLIIKLKA</sequence>
<keyword evidence="3" id="KW-1185">Reference proteome</keyword>
<dbReference type="PROSITE" id="PS51085">
    <property type="entry name" value="2FE2S_FER_2"/>
    <property type="match status" value="1"/>
</dbReference>